<proteinExistence type="inferred from homology"/>
<evidence type="ECO:0000256" key="6">
    <source>
        <dbReference type="ARBA" id="ARBA00022741"/>
    </source>
</evidence>
<dbReference type="STRING" id="28885.EI16_05380"/>
<dbReference type="GO" id="GO:0004814">
    <property type="term" value="F:arginine-tRNA ligase activity"/>
    <property type="evidence" value="ECO:0007669"/>
    <property type="project" value="InterPro"/>
</dbReference>
<dbReference type="NCBIfam" id="TIGR00211">
    <property type="entry name" value="glyS"/>
    <property type="match status" value="1"/>
</dbReference>
<evidence type="ECO:0000259" key="13">
    <source>
        <dbReference type="SMART" id="SM00836"/>
    </source>
</evidence>
<evidence type="ECO:0000256" key="12">
    <source>
        <dbReference type="SAM" id="Coils"/>
    </source>
</evidence>
<sequence length="690" mass="76680">MTTADFLVEIGTEELPPKALKKLSEAFASGIQAGLDEAELSYGTVSIYASPRRLAVRVEQLQRVQADKTVEKKGPAKKAAFDDQGRPTKALLGFARGCGAEVSELSEVETDKGTWMVYYQAQQGQAAEVLLPEIVNQSLAKLPIPKRMRWGASDVEFVRPVHWALMLLDGVVVPAEILGLKTGNTTRGHRFHAPQEIQITSPSVYLNTLETEGKVKADFASRSDMIREQVEAAAQSLGGIADIDEDLLEEVTALNEWPQAVVGDFDEVFLSVPSEALISAMKGHQKYFHLLNQDGSLMAKFITFSNIESNNPDSVKKGNERVIRPRLSDAKFFWDQDRKQSLDDFLPRLKTVVFQQKLGTLFNKIERLETLAVKIGKPLGEEPQLLERAARLSKCDLMSEMVGEFPELQGIMGRYYALEQGENAAVADALDAQYQPRFAGDDLPNSGVAQALAIADKLDTITGIFGLGQVPTGDKDPFALRRSALGLLRIMIEKQLNLDLMLLIRESLKLHDEVEASDALAADIYDFIVSRLKAYYADKGISAEEFEAVRVCEPSHPIDFDKRIAAVQQFSAMDEAESLSAANKRISNILKKLDEPFAETVDTNLFETDAEKNLFATLDELREEVSRLIADRDYAQAMQTLAKIRQPVDVFFDDVMVMADDLNVRNNRLALLNQIYQLFLQIADISRLSA</sequence>
<keyword evidence="15" id="KW-1185">Reference proteome</keyword>
<protein>
    <recommendedName>
        <fullName evidence="11">Glycine--tRNA ligase beta subunit</fullName>
        <ecNumber evidence="11">6.1.1.14</ecNumber>
    </recommendedName>
    <alternativeName>
        <fullName evidence="11">Glycyl-tRNA synthetase beta subunit</fullName>
        <shortName evidence="11">GlyRS</shortName>
    </alternativeName>
</protein>
<comment type="subcellular location">
    <subcellularLocation>
        <location evidence="1 11">Cytoplasm</location>
    </subcellularLocation>
</comment>
<evidence type="ECO:0000256" key="7">
    <source>
        <dbReference type="ARBA" id="ARBA00022840"/>
    </source>
</evidence>
<dbReference type="AlphaFoldDB" id="A0A066ZPK8"/>
<dbReference type="Gene3D" id="1.10.730.10">
    <property type="entry name" value="Isoleucyl-tRNA Synthetase, Domain 1"/>
    <property type="match status" value="1"/>
</dbReference>
<dbReference type="PANTHER" id="PTHR30075">
    <property type="entry name" value="GLYCYL-TRNA SYNTHETASE"/>
    <property type="match status" value="1"/>
</dbReference>
<evidence type="ECO:0000256" key="11">
    <source>
        <dbReference type="HAMAP-Rule" id="MF_00255"/>
    </source>
</evidence>
<comment type="similarity">
    <text evidence="2 11">Belongs to the class-II aminoacyl-tRNA synthetase family.</text>
</comment>
<keyword evidence="8 11" id="KW-0648">Protein biosynthesis</keyword>
<dbReference type="EMBL" id="JMIU01000001">
    <property type="protein sequence ID" value="KDN95728.1"/>
    <property type="molecule type" value="Genomic_DNA"/>
</dbReference>
<feature type="coiled-coil region" evidence="12">
    <location>
        <begin position="611"/>
        <end position="638"/>
    </location>
</feature>
<dbReference type="Pfam" id="PF05746">
    <property type="entry name" value="DALR_1"/>
    <property type="match status" value="1"/>
</dbReference>
<evidence type="ECO:0000256" key="8">
    <source>
        <dbReference type="ARBA" id="ARBA00022917"/>
    </source>
</evidence>
<keyword evidence="4 11" id="KW-0963">Cytoplasm</keyword>
<keyword evidence="5 11" id="KW-0436">Ligase</keyword>
<name>A0A066ZPK8_HYDMR</name>
<keyword evidence="6 11" id="KW-0547">Nucleotide-binding</keyword>
<dbReference type="SMART" id="SM00836">
    <property type="entry name" value="DALR_1"/>
    <property type="match status" value="1"/>
</dbReference>
<evidence type="ECO:0000256" key="1">
    <source>
        <dbReference type="ARBA" id="ARBA00004496"/>
    </source>
</evidence>
<evidence type="ECO:0000256" key="3">
    <source>
        <dbReference type="ARBA" id="ARBA00011209"/>
    </source>
</evidence>
<evidence type="ECO:0000256" key="9">
    <source>
        <dbReference type="ARBA" id="ARBA00023146"/>
    </source>
</evidence>
<comment type="catalytic activity">
    <reaction evidence="10 11">
        <text>tRNA(Gly) + glycine + ATP = glycyl-tRNA(Gly) + AMP + diphosphate</text>
        <dbReference type="Rhea" id="RHEA:16013"/>
        <dbReference type="Rhea" id="RHEA-COMP:9664"/>
        <dbReference type="Rhea" id="RHEA-COMP:9683"/>
        <dbReference type="ChEBI" id="CHEBI:30616"/>
        <dbReference type="ChEBI" id="CHEBI:33019"/>
        <dbReference type="ChEBI" id="CHEBI:57305"/>
        <dbReference type="ChEBI" id="CHEBI:78442"/>
        <dbReference type="ChEBI" id="CHEBI:78522"/>
        <dbReference type="ChEBI" id="CHEBI:456215"/>
        <dbReference type="EC" id="6.1.1.14"/>
    </reaction>
</comment>
<dbReference type="GO" id="GO:0005524">
    <property type="term" value="F:ATP binding"/>
    <property type="evidence" value="ECO:0007669"/>
    <property type="project" value="UniProtKB-UniRule"/>
</dbReference>
<accession>A0A066ZPK8</accession>
<dbReference type="GO" id="GO:0005829">
    <property type="term" value="C:cytosol"/>
    <property type="evidence" value="ECO:0007669"/>
    <property type="project" value="TreeGrafter"/>
</dbReference>
<dbReference type="InterPro" id="IPR008909">
    <property type="entry name" value="DALR_anticod-bd"/>
</dbReference>
<organism evidence="14 15">
    <name type="scientific">Hydrogenovibrio marinus</name>
    <dbReference type="NCBI Taxonomy" id="28885"/>
    <lineage>
        <taxon>Bacteria</taxon>
        <taxon>Pseudomonadati</taxon>
        <taxon>Pseudomonadota</taxon>
        <taxon>Gammaproteobacteria</taxon>
        <taxon>Thiotrichales</taxon>
        <taxon>Piscirickettsiaceae</taxon>
        <taxon>Hydrogenovibrio</taxon>
    </lineage>
</organism>
<dbReference type="HAMAP" id="MF_00255">
    <property type="entry name" value="Gly_tRNA_synth_beta"/>
    <property type="match status" value="1"/>
</dbReference>
<dbReference type="Proteomes" id="UP000027341">
    <property type="component" value="Unassembled WGS sequence"/>
</dbReference>
<evidence type="ECO:0000256" key="5">
    <source>
        <dbReference type="ARBA" id="ARBA00022598"/>
    </source>
</evidence>
<dbReference type="PANTHER" id="PTHR30075:SF2">
    <property type="entry name" value="GLYCINE--TRNA LIGASE, CHLOROPLASTIC_MITOCHONDRIAL 2"/>
    <property type="match status" value="1"/>
</dbReference>
<feature type="domain" description="DALR anticodon binding" evidence="13">
    <location>
        <begin position="585"/>
        <end position="688"/>
    </location>
</feature>
<evidence type="ECO:0000313" key="15">
    <source>
        <dbReference type="Proteomes" id="UP000027341"/>
    </source>
</evidence>
<evidence type="ECO:0000313" key="14">
    <source>
        <dbReference type="EMBL" id="KDN95728.1"/>
    </source>
</evidence>
<keyword evidence="7 11" id="KW-0067">ATP-binding</keyword>
<dbReference type="GO" id="GO:0004820">
    <property type="term" value="F:glycine-tRNA ligase activity"/>
    <property type="evidence" value="ECO:0007669"/>
    <property type="project" value="UniProtKB-UniRule"/>
</dbReference>
<reference evidence="14 15" key="1">
    <citation type="submission" date="2014-04" db="EMBL/GenBank/DDBJ databases">
        <title>Draft genome sequence of Hydrogenovibrio marinus MH-110, a model organism for aerobic H2 metabolism.</title>
        <authorList>
            <person name="Cha H.J."/>
            <person name="Jo B.H."/>
            <person name="Hwang B.H."/>
        </authorList>
    </citation>
    <scope>NUCLEOTIDE SEQUENCE [LARGE SCALE GENOMIC DNA]</scope>
    <source>
        <strain evidence="14 15">MH-110</strain>
    </source>
</reference>
<keyword evidence="12" id="KW-0175">Coiled coil</keyword>
<dbReference type="SUPFAM" id="SSF109604">
    <property type="entry name" value="HD-domain/PDEase-like"/>
    <property type="match status" value="1"/>
</dbReference>
<keyword evidence="9 11" id="KW-0030">Aminoacyl-tRNA synthetase</keyword>
<dbReference type="Pfam" id="PF02092">
    <property type="entry name" value="tRNA_synt_2f"/>
    <property type="match status" value="1"/>
</dbReference>
<dbReference type="EC" id="6.1.1.14" evidence="11"/>
<comment type="caution">
    <text evidence="14">The sequence shown here is derived from an EMBL/GenBank/DDBJ whole genome shotgun (WGS) entry which is preliminary data.</text>
</comment>
<dbReference type="PRINTS" id="PR01045">
    <property type="entry name" value="TRNASYNTHGB"/>
</dbReference>
<comment type="subunit">
    <text evidence="3 11">Tetramer of two alpha and two beta subunits.</text>
</comment>
<dbReference type="GO" id="GO:0006426">
    <property type="term" value="P:glycyl-tRNA aminoacylation"/>
    <property type="evidence" value="ECO:0007669"/>
    <property type="project" value="UniProtKB-UniRule"/>
</dbReference>
<evidence type="ECO:0000256" key="10">
    <source>
        <dbReference type="ARBA" id="ARBA00047937"/>
    </source>
</evidence>
<dbReference type="PROSITE" id="PS50861">
    <property type="entry name" value="AA_TRNA_LIGASE_II_GLYAB"/>
    <property type="match status" value="1"/>
</dbReference>
<evidence type="ECO:0000256" key="4">
    <source>
        <dbReference type="ARBA" id="ARBA00022490"/>
    </source>
</evidence>
<dbReference type="InterPro" id="IPR006194">
    <property type="entry name" value="Gly-tRNA-synth_heterodimer"/>
</dbReference>
<dbReference type="GO" id="GO:0006420">
    <property type="term" value="P:arginyl-tRNA aminoacylation"/>
    <property type="evidence" value="ECO:0007669"/>
    <property type="project" value="InterPro"/>
</dbReference>
<gene>
    <name evidence="11 14" type="primary">glyS</name>
    <name evidence="14" type="ORF">EI16_05380</name>
</gene>
<dbReference type="InterPro" id="IPR015944">
    <property type="entry name" value="Gly-tRNA-synth_bsu"/>
</dbReference>
<evidence type="ECO:0000256" key="2">
    <source>
        <dbReference type="ARBA" id="ARBA00008226"/>
    </source>
</evidence>